<dbReference type="Proteomes" id="UP001081283">
    <property type="component" value="Unassembled WGS sequence"/>
</dbReference>
<organism evidence="1 2">
    <name type="scientific">Hoeflea ulvae</name>
    <dbReference type="NCBI Taxonomy" id="2983764"/>
    <lineage>
        <taxon>Bacteria</taxon>
        <taxon>Pseudomonadati</taxon>
        <taxon>Pseudomonadota</taxon>
        <taxon>Alphaproteobacteria</taxon>
        <taxon>Hyphomicrobiales</taxon>
        <taxon>Rhizobiaceae</taxon>
        <taxon>Hoeflea</taxon>
    </lineage>
</organism>
<dbReference type="Pfam" id="PF06684">
    <property type="entry name" value="AA_synth"/>
    <property type="match status" value="1"/>
</dbReference>
<accession>A0ABT3YM68</accession>
<protein>
    <submittedName>
        <fullName evidence="1">Amino acid synthesis family protein</fullName>
    </submittedName>
</protein>
<dbReference type="SUPFAM" id="SSF160519">
    <property type="entry name" value="BB2672-like"/>
    <property type="match status" value="1"/>
</dbReference>
<dbReference type="RefSeq" id="WP_267615085.1">
    <property type="nucleotide sequence ID" value="NZ_JAOVZQ010000002.1"/>
</dbReference>
<name>A0ABT3YM68_9HYPH</name>
<gene>
    <name evidence="1" type="ORF">OEG82_23700</name>
</gene>
<dbReference type="Gene3D" id="3.30.1330.110">
    <property type="entry name" value="BB2672"/>
    <property type="match status" value="1"/>
</dbReference>
<comment type="caution">
    <text evidence="1">The sequence shown here is derived from an EMBL/GenBank/DDBJ whole genome shotgun (WGS) entry which is preliminary data.</text>
</comment>
<dbReference type="InterPro" id="IPR009569">
    <property type="entry name" value="AA_synth_put"/>
</dbReference>
<proteinExistence type="predicted"/>
<reference evidence="1" key="1">
    <citation type="submission" date="2022-10" db="EMBL/GenBank/DDBJ databases">
        <title>Hoeflea sp. J2-29, isolated from marine algae.</title>
        <authorList>
            <person name="Kristyanto S."/>
            <person name="Kim J.M."/>
            <person name="Jeon C.O."/>
        </authorList>
    </citation>
    <scope>NUCLEOTIDE SEQUENCE</scope>
    <source>
        <strain evidence="1">J2-29</strain>
    </source>
</reference>
<dbReference type="EMBL" id="JAOVZQ010000002">
    <property type="protein sequence ID" value="MCY0096988.1"/>
    <property type="molecule type" value="Genomic_DNA"/>
</dbReference>
<keyword evidence="2" id="KW-1185">Reference proteome</keyword>
<dbReference type="InterPro" id="IPR035936">
    <property type="entry name" value="BB2672"/>
</dbReference>
<evidence type="ECO:0000313" key="1">
    <source>
        <dbReference type="EMBL" id="MCY0096988.1"/>
    </source>
</evidence>
<sequence length="197" mass="20817">MTITPDDFPIRKIATIVEEIRHDGGPPATVPRRRAAALVLVKNPFAGAYHAELQPAMDALKPLGLEMTKRLIAALGGIDGVDGYGKGSLVGSAGELEHGALWHVPGGYAMRDALGEALAIVPSSKKVGGMGASLDIPIGHKDAAYVRSHFDSMEVSFPDGPKPDEILFALVMTCGPRVQNRMGGLEAENISVRDGQR</sequence>
<evidence type="ECO:0000313" key="2">
    <source>
        <dbReference type="Proteomes" id="UP001081283"/>
    </source>
</evidence>